<dbReference type="OrthoDB" id="6133641at2759"/>
<feature type="transmembrane region" description="Helical" evidence="2">
    <location>
        <begin position="33"/>
        <end position="55"/>
    </location>
</feature>
<dbReference type="AlphaFoldDB" id="A0A8B8CVK4"/>
<keyword evidence="2" id="KW-1133">Transmembrane helix</keyword>
<sequence length="410" mass="45084">MSYILHSNQPARQSTPSKTYNTLRSFLQHKMQLFVTVFLAVLQMTSALVIPMRPIRMRAGVRMQRPPVLRPTRFVPIVGRVFRRPRPTMTHTSHIHVPLNGRQFEHSHAFSDIAHGHDFGFPAGIYPEHGFGWDIPDQFRDSNTWAVFDKVNPDSVLVQNDELSPFPSDDTPDVMNDGAMFPDSIVPSDVEVPSITSEFLPTSDKRGEPDVTRPLIPVTTGNRDSLLPGNTLNTTVYNITGGNKENPGSVPIKSPATTARTIIIVEKTIKEPSCHKTGCLTGHECVFSNSFICPIYIPEVDCKCRAGCRVDYTFIPYGATVTMDTCGNTCSCFNMYGAATCSKKSCTGTTQKSLSTGSTPEAVTLATKLSPSPTQTSLDVTTTDRLEINQPRDSVQMNFPVIPIVKSTGS</sequence>
<feature type="region of interest" description="Disordered" evidence="1">
    <location>
        <begin position="199"/>
        <end position="224"/>
    </location>
</feature>
<evidence type="ECO:0000313" key="4">
    <source>
        <dbReference type="RefSeq" id="XP_022319264.1"/>
    </source>
</evidence>
<dbReference type="KEGG" id="cvn:111122029"/>
<protein>
    <submittedName>
        <fullName evidence="4">Uncharacterized protein LOC111122029</fullName>
    </submittedName>
</protein>
<organism evidence="3 4">
    <name type="scientific">Crassostrea virginica</name>
    <name type="common">Eastern oyster</name>
    <dbReference type="NCBI Taxonomy" id="6565"/>
    <lineage>
        <taxon>Eukaryota</taxon>
        <taxon>Metazoa</taxon>
        <taxon>Spiralia</taxon>
        <taxon>Lophotrochozoa</taxon>
        <taxon>Mollusca</taxon>
        <taxon>Bivalvia</taxon>
        <taxon>Autobranchia</taxon>
        <taxon>Pteriomorphia</taxon>
        <taxon>Ostreida</taxon>
        <taxon>Ostreoidea</taxon>
        <taxon>Ostreidae</taxon>
        <taxon>Crassostrea</taxon>
    </lineage>
</organism>
<keyword evidence="3" id="KW-1185">Reference proteome</keyword>
<name>A0A8B8CVK4_CRAVI</name>
<evidence type="ECO:0000256" key="1">
    <source>
        <dbReference type="SAM" id="MobiDB-lite"/>
    </source>
</evidence>
<reference evidence="4" key="1">
    <citation type="submission" date="2025-08" db="UniProtKB">
        <authorList>
            <consortium name="RefSeq"/>
        </authorList>
    </citation>
    <scope>IDENTIFICATION</scope>
    <source>
        <tissue evidence="4">Whole sample</tissue>
    </source>
</reference>
<keyword evidence="2" id="KW-0472">Membrane</keyword>
<dbReference type="Proteomes" id="UP000694844">
    <property type="component" value="Chromosome 2"/>
</dbReference>
<keyword evidence="2" id="KW-0812">Transmembrane</keyword>
<evidence type="ECO:0000256" key="2">
    <source>
        <dbReference type="SAM" id="Phobius"/>
    </source>
</evidence>
<proteinExistence type="predicted"/>
<dbReference type="RefSeq" id="XP_022319264.1">
    <property type="nucleotide sequence ID" value="XM_022463556.1"/>
</dbReference>
<evidence type="ECO:0000313" key="3">
    <source>
        <dbReference type="Proteomes" id="UP000694844"/>
    </source>
</evidence>
<dbReference type="GeneID" id="111122029"/>
<accession>A0A8B8CVK4</accession>
<gene>
    <name evidence="4" type="primary">LOC111122029</name>
</gene>